<protein>
    <recommendedName>
        <fullName evidence="3">WXG100 family type VII secretion target</fullName>
    </recommendedName>
</protein>
<name>A0A2W2CKL7_9ACTN</name>
<evidence type="ECO:0008006" key="3">
    <source>
        <dbReference type="Google" id="ProtNLM"/>
    </source>
</evidence>
<comment type="caution">
    <text evidence="1">The sequence shown here is derived from an EMBL/GenBank/DDBJ whole genome shotgun (WGS) entry which is preliminary data.</text>
</comment>
<gene>
    <name evidence="1" type="ORF">C1I99_20395</name>
</gene>
<dbReference type="Proteomes" id="UP000248749">
    <property type="component" value="Unassembled WGS sequence"/>
</dbReference>
<evidence type="ECO:0000313" key="1">
    <source>
        <dbReference type="EMBL" id="PZF93574.1"/>
    </source>
</evidence>
<accession>A0A2W2CKL7</accession>
<evidence type="ECO:0000313" key="2">
    <source>
        <dbReference type="Proteomes" id="UP000248749"/>
    </source>
</evidence>
<sequence>MMGGQLWLDPQRARRGGADLSLAGEAVGARHRQVGGEIAAASARQPWGGDDIGAAFEQKYRGFEETVLRAWESVGRHLAGLGADVVRSVDANLRSDAASAGRLDRAGDQHPRR</sequence>
<keyword evidence="2" id="KW-1185">Reference proteome</keyword>
<dbReference type="EMBL" id="POUB01000156">
    <property type="protein sequence ID" value="PZF93574.1"/>
    <property type="molecule type" value="Genomic_DNA"/>
</dbReference>
<dbReference type="OrthoDB" id="3383480at2"/>
<dbReference type="AlphaFoldDB" id="A0A2W2CKL7"/>
<organism evidence="1 2">
    <name type="scientific">Micromonospora deserti</name>
    <dbReference type="NCBI Taxonomy" id="2070366"/>
    <lineage>
        <taxon>Bacteria</taxon>
        <taxon>Bacillati</taxon>
        <taxon>Actinomycetota</taxon>
        <taxon>Actinomycetes</taxon>
        <taxon>Micromonosporales</taxon>
        <taxon>Micromonosporaceae</taxon>
        <taxon>Micromonospora</taxon>
    </lineage>
</organism>
<reference evidence="1 2" key="1">
    <citation type="submission" date="2018-01" db="EMBL/GenBank/DDBJ databases">
        <title>Draft genome sequence of Salinispora sp. 13K206.</title>
        <authorList>
            <person name="Sahin N."/>
            <person name="Saygin H."/>
            <person name="Ay H."/>
        </authorList>
    </citation>
    <scope>NUCLEOTIDE SEQUENCE [LARGE SCALE GENOMIC DNA]</scope>
    <source>
        <strain evidence="1 2">13K206</strain>
    </source>
</reference>
<proteinExistence type="predicted"/>